<proteinExistence type="predicted"/>
<accession>A0AAU9FKE2</accession>
<organism evidence="1 2">
    <name type="scientific">Drosophila madeirensis</name>
    <name type="common">Fruit fly</name>
    <dbReference type="NCBI Taxonomy" id="30013"/>
    <lineage>
        <taxon>Eukaryota</taxon>
        <taxon>Metazoa</taxon>
        <taxon>Ecdysozoa</taxon>
        <taxon>Arthropoda</taxon>
        <taxon>Hexapoda</taxon>
        <taxon>Insecta</taxon>
        <taxon>Pterygota</taxon>
        <taxon>Neoptera</taxon>
        <taxon>Endopterygota</taxon>
        <taxon>Diptera</taxon>
        <taxon>Brachycera</taxon>
        <taxon>Muscomorpha</taxon>
        <taxon>Ephydroidea</taxon>
        <taxon>Drosophilidae</taxon>
        <taxon>Drosophila</taxon>
        <taxon>Sophophora</taxon>
    </lineage>
</organism>
<keyword evidence="2" id="KW-1185">Reference proteome</keyword>
<gene>
    <name evidence="1" type="ORF">DMAD_13321</name>
</gene>
<evidence type="ECO:0000313" key="2">
    <source>
        <dbReference type="Proteomes" id="UP001500889"/>
    </source>
</evidence>
<protein>
    <submittedName>
        <fullName evidence="1">Spindle pole body component 110-like</fullName>
    </submittedName>
</protein>
<name>A0AAU9FKE2_DROMD</name>
<evidence type="ECO:0000313" key="1">
    <source>
        <dbReference type="EMBL" id="BFF96044.1"/>
    </source>
</evidence>
<dbReference type="EMBL" id="AP029264">
    <property type="protein sequence ID" value="BFF96044.1"/>
    <property type="molecule type" value="Genomic_DNA"/>
</dbReference>
<dbReference type="Proteomes" id="UP001500889">
    <property type="component" value="Chromosome U"/>
</dbReference>
<reference evidence="1 2" key="1">
    <citation type="submission" date="2024-02" db="EMBL/GenBank/DDBJ databases">
        <title>A chromosome-level genome assembly of Drosophila madeirensis, a fruit fly species endemic to Madeira island.</title>
        <authorList>
            <person name="Tomihara K."/>
            <person name="Llopart A."/>
            <person name="Yamamoto D."/>
        </authorList>
    </citation>
    <scope>NUCLEOTIDE SEQUENCE [LARGE SCALE GENOMIC DNA]</scope>
    <source>
        <strain evidence="1 2">RF1</strain>
    </source>
</reference>
<sequence>MVESDKQEFLVDGQWLMDPYQKTATKVIVRAWCKRGKDICQLLKAKDYYMHKAMESNNKLHIYKVITEVAEDRNNELCLQLMKSKKNTLQIHSSKISLTADKKQLLEEVDCRKRENEELKAVTDQRKAELCAARLETRRLRRRISQDELVKFQLKTKNSDLSNEVRMLRSLHRVNQLREQRLNKELLLKSELITIMQKELSLIKERIRKWNDNELKENEQQMRPLIDQLQDLYRGHSFLRRQTIQDSNSRSSMFQKLWPTSFARKPQPMIERAFPFCFKLNYILSA</sequence>
<dbReference type="AlphaFoldDB" id="A0AAU9FKE2"/>